<sequence length="140" mass="15548">MWIVASASLTRFKFGLESLVFLTTPMAGVSGSNIGIILPTLRPDPFRELLPYPPNVDRRFAPNSDITPGFHDKGRATMPTFPIVLIIHSGMLRDKTDVICSRVRREGAHDFVPRSGARKERLDASPLGALKNFDLETRTT</sequence>
<dbReference type="EMBL" id="CABO01000060">
    <property type="protein sequence ID" value="CBI03395.1"/>
    <property type="molecule type" value="Genomic_DNA"/>
</dbReference>
<gene>
    <name evidence="1" type="ORF">CARN4_1560</name>
</gene>
<organism evidence="1">
    <name type="scientific">mine drainage metagenome</name>
    <dbReference type="NCBI Taxonomy" id="410659"/>
    <lineage>
        <taxon>unclassified sequences</taxon>
        <taxon>metagenomes</taxon>
        <taxon>ecological metagenomes</taxon>
    </lineage>
</organism>
<evidence type="ECO:0000313" key="1">
    <source>
        <dbReference type="EMBL" id="CBI03395.1"/>
    </source>
</evidence>
<protein>
    <submittedName>
        <fullName evidence="1">Uncharacterized protein</fullName>
    </submittedName>
</protein>
<accession>E6Q869</accession>
<dbReference type="AlphaFoldDB" id="E6Q869"/>
<reference evidence="1" key="1">
    <citation type="submission" date="2009-10" db="EMBL/GenBank/DDBJ databases">
        <title>Diversity of trophic interactions inside an arsenic-rich microbial ecosystem.</title>
        <authorList>
            <person name="Bertin P.N."/>
            <person name="Heinrich-Salmeron A."/>
            <person name="Pelletier E."/>
            <person name="Goulhen-Chollet F."/>
            <person name="Arsene-Ploetze F."/>
            <person name="Gallien S."/>
            <person name="Calteau A."/>
            <person name="Vallenet D."/>
            <person name="Casiot C."/>
            <person name="Chane-Woon-Ming B."/>
            <person name="Giloteaux L."/>
            <person name="Barakat M."/>
            <person name="Bonnefoy V."/>
            <person name="Bruneel O."/>
            <person name="Chandler M."/>
            <person name="Cleiss J."/>
            <person name="Duran R."/>
            <person name="Elbaz-Poulichet F."/>
            <person name="Fonknechten N."/>
            <person name="Lauga B."/>
            <person name="Mornico D."/>
            <person name="Ortet P."/>
            <person name="Schaeffer C."/>
            <person name="Siguier P."/>
            <person name="Alexander Thil Smith A."/>
            <person name="Van Dorsselaer A."/>
            <person name="Weissenbach J."/>
            <person name="Medigue C."/>
            <person name="Le Paslier D."/>
        </authorList>
    </citation>
    <scope>NUCLEOTIDE SEQUENCE</scope>
</reference>
<proteinExistence type="predicted"/>
<name>E6Q869_9ZZZZ</name>
<comment type="caution">
    <text evidence="1">The sequence shown here is derived from an EMBL/GenBank/DDBJ whole genome shotgun (WGS) entry which is preliminary data.</text>
</comment>